<keyword evidence="2" id="KW-1185">Reference proteome</keyword>
<proteinExistence type="predicted"/>
<evidence type="ECO:0008006" key="3">
    <source>
        <dbReference type="Google" id="ProtNLM"/>
    </source>
</evidence>
<name>A0A167H8T4_CALVF</name>
<sequence length="452" mass="51250">MQDLVSICDGTLRATLSYPRYAPFIKTLATTYEDSLPEVGNTLRSSFFLYQSELQLSTSLRLPNLREISVSTSGALLVRWLMELAPPSLEKLNFEMIWRGLRDRTGDRNDSLEYLSQFLRGLPRRTPALKVLSLDIPDGILGFLQTHLSNIVRGLPLLEDVDLRFPIPAEALPVMEGWTSLSRLKLRVFSPEGPCEDISAVTASLPALQSLSVSGSTMILSLILQNGHFPSLRALDFPRITLDDHLDRLNELLVIVAERFPRLHNVQLQAPPAQAAWSPTAIILDPLHSLLDLRHFSLKCEPVHYGYCSAQLNDKHIRQLSRAWTRLESLDLRTRTTDFRRGNVCSQRPSFSLRGLLPLAQSCQHLRQLFIGVDLTLSHSEYEASALTLESFELECISIPPRTQAERERAYKLISVMWPNVRMSTEGEMDDRCDPELKRFCAAFNSLWAKER</sequence>
<dbReference type="OrthoDB" id="2447803at2759"/>
<gene>
    <name evidence="1" type="ORF">CALVIDRAFT_541887</name>
</gene>
<evidence type="ECO:0000313" key="1">
    <source>
        <dbReference type="EMBL" id="KZO91364.1"/>
    </source>
</evidence>
<dbReference type="EMBL" id="KV417324">
    <property type="protein sequence ID" value="KZO91364.1"/>
    <property type="molecule type" value="Genomic_DNA"/>
</dbReference>
<dbReference type="Proteomes" id="UP000076738">
    <property type="component" value="Unassembled WGS sequence"/>
</dbReference>
<accession>A0A167H8T4</accession>
<dbReference type="Gene3D" id="3.80.10.10">
    <property type="entry name" value="Ribonuclease Inhibitor"/>
    <property type="match status" value="1"/>
</dbReference>
<reference evidence="1 2" key="1">
    <citation type="journal article" date="2016" name="Mol. Biol. Evol.">
        <title>Comparative Genomics of Early-Diverging Mushroom-Forming Fungi Provides Insights into the Origins of Lignocellulose Decay Capabilities.</title>
        <authorList>
            <person name="Nagy L.G."/>
            <person name="Riley R."/>
            <person name="Tritt A."/>
            <person name="Adam C."/>
            <person name="Daum C."/>
            <person name="Floudas D."/>
            <person name="Sun H."/>
            <person name="Yadav J.S."/>
            <person name="Pangilinan J."/>
            <person name="Larsson K.H."/>
            <person name="Matsuura K."/>
            <person name="Barry K."/>
            <person name="Labutti K."/>
            <person name="Kuo R."/>
            <person name="Ohm R.A."/>
            <person name="Bhattacharya S.S."/>
            <person name="Shirouzu T."/>
            <person name="Yoshinaga Y."/>
            <person name="Martin F.M."/>
            <person name="Grigoriev I.V."/>
            <person name="Hibbett D.S."/>
        </authorList>
    </citation>
    <scope>NUCLEOTIDE SEQUENCE [LARGE SCALE GENOMIC DNA]</scope>
    <source>
        <strain evidence="1 2">TUFC12733</strain>
    </source>
</reference>
<organism evidence="1 2">
    <name type="scientific">Calocera viscosa (strain TUFC12733)</name>
    <dbReference type="NCBI Taxonomy" id="1330018"/>
    <lineage>
        <taxon>Eukaryota</taxon>
        <taxon>Fungi</taxon>
        <taxon>Dikarya</taxon>
        <taxon>Basidiomycota</taxon>
        <taxon>Agaricomycotina</taxon>
        <taxon>Dacrymycetes</taxon>
        <taxon>Dacrymycetales</taxon>
        <taxon>Dacrymycetaceae</taxon>
        <taxon>Calocera</taxon>
    </lineage>
</organism>
<dbReference type="InterPro" id="IPR032675">
    <property type="entry name" value="LRR_dom_sf"/>
</dbReference>
<protein>
    <recommendedName>
        <fullName evidence="3">F-box domain-containing protein</fullName>
    </recommendedName>
</protein>
<dbReference type="SUPFAM" id="SSF52047">
    <property type="entry name" value="RNI-like"/>
    <property type="match status" value="1"/>
</dbReference>
<evidence type="ECO:0000313" key="2">
    <source>
        <dbReference type="Proteomes" id="UP000076738"/>
    </source>
</evidence>
<dbReference type="AlphaFoldDB" id="A0A167H8T4"/>